<evidence type="ECO:0000313" key="3">
    <source>
        <dbReference type="WBParaSite" id="Hba_08828"/>
    </source>
</evidence>
<evidence type="ECO:0000313" key="2">
    <source>
        <dbReference type="Proteomes" id="UP000095283"/>
    </source>
</evidence>
<keyword evidence="1" id="KW-1133">Transmembrane helix</keyword>
<evidence type="ECO:0000256" key="1">
    <source>
        <dbReference type="SAM" id="Phobius"/>
    </source>
</evidence>
<dbReference type="AlphaFoldDB" id="A0A1I7WUK9"/>
<reference evidence="3" key="1">
    <citation type="submission" date="2016-11" db="UniProtKB">
        <authorList>
            <consortium name="WormBaseParasite"/>
        </authorList>
    </citation>
    <scope>IDENTIFICATION</scope>
</reference>
<accession>A0A1I7WUK9</accession>
<keyword evidence="1" id="KW-0472">Membrane</keyword>
<organism evidence="2 3">
    <name type="scientific">Heterorhabditis bacteriophora</name>
    <name type="common">Entomopathogenic nematode worm</name>
    <dbReference type="NCBI Taxonomy" id="37862"/>
    <lineage>
        <taxon>Eukaryota</taxon>
        <taxon>Metazoa</taxon>
        <taxon>Ecdysozoa</taxon>
        <taxon>Nematoda</taxon>
        <taxon>Chromadorea</taxon>
        <taxon>Rhabditida</taxon>
        <taxon>Rhabditina</taxon>
        <taxon>Rhabditomorpha</taxon>
        <taxon>Strongyloidea</taxon>
        <taxon>Heterorhabditidae</taxon>
        <taxon>Heterorhabditis</taxon>
    </lineage>
</organism>
<protein>
    <submittedName>
        <fullName evidence="3">Uncharacterized protein</fullName>
    </submittedName>
</protein>
<keyword evidence="2" id="KW-1185">Reference proteome</keyword>
<sequence length="28" mass="3305">MSYFSLISSNIGWNISISFYPFPLFLLF</sequence>
<dbReference type="WBParaSite" id="Hba_08828">
    <property type="protein sequence ID" value="Hba_08828"/>
    <property type="gene ID" value="Hba_08828"/>
</dbReference>
<name>A0A1I7WUK9_HETBA</name>
<keyword evidence="1" id="KW-0812">Transmembrane</keyword>
<proteinExistence type="predicted"/>
<dbReference type="Proteomes" id="UP000095283">
    <property type="component" value="Unplaced"/>
</dbReference>
<feature type="transmembrane region" description="Helical" evidence="1">
    <location>
        <begin position="6"/>
        <end position="27"/>
    </location>
</feature>